<dbReference type="GO" id="GO:0045892">
    <property type="term" value="P:negative regulation of DNA-templated transcription"/>
    <property type="evidence" value="ECO:0007669"/>
    <property type="project" value="UniProtKB-ARBA"/>
</dbReference>
<feature type="compositionally biased region" description="Polar residues" evidence="12">
    <location>
        <begin position="672"/>
        <end position="683"/>
    </location>
</feature>
<feature type="compositionally biased region" description="Polar residues" evidence="12">
    <location>
        <begin position="431"/>
        <end position="441"/>
    </location>
</feature>
<evidence type="ECO:0000256" key="5">
    <source>
        <dbReference type="ARBA" id="ARBA00022771"/>
    </source>
</evidence>
<dbReference type="FunFam" id="3.30.160.60:FF:000075">
    <property type="entry name" value="Putative zinc finger protein 536"/>
    <property type="match status" value="1"/>
</dbReference>
<dbReference type="PANTHER" id="PTHR24391">
    <property type="entry name" value="HISTONE H4 TRANSCRIPTION FACTOR-RELATED"/>
    <property type="match status" value="1"/>
</dbReference>
<feature type="domain" description="C2H2-type" evidence="13">
    <location>
        <begin position="286"/>
        <end position="308"/>
    </location>
</feature>
<evidence type="ECO:0000256" key="11">
    <source>
        <dbReference type="PROSITE-ProRule" id="PRU00042"/>
    </source>
</evidence>
<reference evidence="14" key="1">
    <citation type="journal article" date="2023" name="Mol. Biol. Evol.">
        <title>Third-Generation Sequencing Reveals the Adaptive Role of the Epigenome in Three Deep-Sea Polychaetes.</title>
        <authorList>
            <person name="Perez M."/>
            <person name="Aroh O."/>
            <person name="Sun Y."/>
            <person name="Lan Y."/>
            <person name="Juniper S.K."/>
            <person name="Young C.R."/>
            <person name="Angers B."/>
            <person name="Qian P.Y."/>
        </authorList>
    </citation>
    <scope>NUCLEOTIDE SEQUENCE</scope>
    <source>
        <strain evidence="14">P08H-3</strain>
    </source>
</reference>
<evidence type="ECO:0000256" key="3">
    <source>
        <dbReference type="ARBA" id="ARBA00022723"/>
    </source>
</evidence>
<evidence type="ECO:0000256" key="7">
    <source>
        <dbReference type="ARBA" id="ARBA00023015"/>
    </source>
</evidence>
<keyword evidence="5 11" id="KW-0863">Zinc-finger</keyword>
<feature type="region of interest" description="Disordered" evidence="12">
    <location>
        <begin position="666"/>
        <end position="736"/>
    </location>
</feature>
<comment type="similarity">
    <text evidence="2">Belongs to the krueppel C2H2-type zinc-finger protein family.</text>
</comment>
<dbReference type="InterPro" id="IPR051574">
    <property type="entry name" value="ZnF_E-box_Homeobox"/>
</dbReference>
<dbReference type="Proteomes" id="UP001208570">
    <property type="component" value="Unassembled WGS sequence"/>
</dbReference>
<evidence type="ECO:0000256" key="2">
    <source>
        <dbReference type="ARBA" id="ARBA00006991"/>
    </source>
</evidence>
<evidence type="ECO:0000256" key="1">
    <source>
        <dbReference type="ARBA" id="ARBA00004123"/>
    </source>
</evidence>
<dbReference type="GO" id="GO:0000978">
    <property type="term" value="F:RNA polymerase II cis-regulatory region sequence-specific DNA binding"/>
    <property type="evidence" value="ECO:0007669"/>
    <property type="project" value="TreeGrafter"/>
</dbReference>
<evidence type="ECO:0000256" key="4">
    <source>
        <dbReference type="ARBA" id="ARBA00022737"/>
    </source>
</evidence>
<keyword evidence="7" id="KW-0805">Transcription regulation</keyword>
<dbReference type="Pfam" id="PF13909">
    <property type="entry name" value="zf-H2C2_5"/>
    <property type="match status" value="1"/>
</dbReference>
<keyword evidence="9" id="KW-0804">Transcription</keyword>
<evidence type="ECO:0000256" key="6">
    <source>
        <dbReference type="ARBA" id="ARBA00022833"/>
    </source>
</evidence>
<dbReference type="AlphaFoldDB" id="A0AAD9KE41"/>
<keyword evidence="4" id="KW-0677">Repeat</keyword>
<dbReference type="GO" id="GO:0008270">
    <property type="term" value="F:zinc ion binding"/>
    <property type="evidence" value="ECO:0007669"/>
    <property type="project" value="UniProtKB-KW"/>
</dbReference>
<evidence type="ECO:0000256" key="10">
    <source>
        <dbReference type="ARBA" id="ARBA00023242"/>
    </source>
</evidence>
<feature type="domain" description="C2H2-type" evidence="13">
    <location>
        <begin position="257"/>
        <end position="285"/>
    </location>
</feature>
<evidence type="ECO:0000259" key="13">
    <source>
        <dbReference type="PROSITE" id="PS50157"/>
    </source>
</evidence>
<organism evidence="14 15">
    <name type="scientific">Paralvinella palmiformis</name>
    <dbReference type="NCBI Taxonomy" id="53620"/>
    <lineage>
        <taxon>Eukaryota</taxon>
        <taxon>Metazoa</taxon>
        <taxon>Spiralia</taxon>
        <taxon>Lophotrochozoa</taxon>
        <taxon>Annelida</taxon>
        <taxon>Polychaeta</taxon>
        <taxon>Sedentaria</taxon>
        <taxon>Canalipalpata</taxon>
        <taxon>Terebellida</taxon>
        <taxon>Terebelliformia</taxon>
        <taxon>Alvinellidae</taxon>
        <taxon>Paralvinella</taxon>
    </lineage>
</organism>
<sequence>MPKREPVLKSVKKSDPLLLSCEWEACNVTFSEMKSFMDHISDHLQLLLNFMNGEKTKGTVDRPNSDSQFACYWNECSHEPFSEFTSLVRHVYFHAFHMKIKSIGMSLIVKNSMQGCLFDSSTRNTIPDIPERFSCGWSHCSTVYDNPELFYLHINNHCDVYPSGNHVPGGCRCQWEGCDTIVKSKHKLKDHVRAHTQEKLAACPTCGALFSNMTRLYDHLKRQLESEGESYQCSHCNKRYATERLLKEHMRHHVSHFQCPFCDMTCPNLVNLRLHFQYRHSESRPYKCDQCSHAAKSQNDLRRHLETHKLWIHCDLEDCSFRCHSVNELKRHNKLKHEYTEGVGQHQFQCHLCHACYRLGTKLTCHLRKKHKFRWPPGHVRFRYKFHSDGYYRLQTVRYESIELTQQILASDITGAEDVEPASSGDHGQTEVIQSNSTSRDQPADVYDEVMIKDGEASKEADVIYSYNLDLLGDVALKDSARCENEPVSSSVLEEVASTENAKTSPVVAEDHIETKRKKGKRKRVLTASEEDMALSSSNVTQKRAKMKGNESYGQQLKLQSHSVLVKDVKDVSQVISDVKDYKPVTEQTISLPDGQQIILTSDVPVDISVEPQTIPLDKMASIEQTQAMFEGIVSPELMSSSQYHTSQGDKISGSTLLDVIRDDSHILGSNGPDSNSLVVTDTSESEQHDIPQTDEGTNLSSVQEDDDDVFTRTKSDLPISEDLHDGVSETDQISD</sequence>
<dbReference type="Gene3D" id="3.30.160.60">
    <property type="entry name" value="Classic Zinc Finger"/>
    <property type="match status" value="4"/>
</dbReference>
<evidence type="ECO:0000256" key="8">
    <source>
        <dbReference type="ARBA" id="ARBA00023125"/>
    </source>
</evidence>
<comment type="caution">
    <text evidence="14">The sequence shown here is derived from an EMBL/GenBank/DDBJ whole genome shotgun (WGS) entry which is preliminary data.</text>
</comment>
<dbReference type="GO" id="GO:0000981">
    <property type="term" value="F:DNA-binding transcription factor activity, RNA polymerase II-specific"/>
    <property type="evidence" value="ECO:0007669"/>
    <property type="project" value="TreeGrafter"/>
</dbReference>
<dbReference type="EMBL" id="JAODUP010000005">
    <property type="protein sequence ID" value="KAK2169968.1"/>
    <property type="molecule type" value="Genomic_DNA"/>
</dbReference>
<feature type="compositionally biased region" description="Basic and acidic residues" evidence="12">
    <location>
        <begin position="710"/>
        <end position="728"/>
    </location>
</feature>
<gene>
    <name evidence="14" type="ORF">LSH36_5g03030</name>
</gene>
<dbReference type="SMART" id="SM00355">
    <property type="entry name" value="ZnF_C2H2"/>
    <property type="match status" value="10"/>
</dbReference>
<keyword evidence="10" id="KW-0539">Nucleus</keyword>
<name>A0AAD9KE41_9ANNE</name>
<keyword evidence="3" id="KW-0479">Metal-binding</keyword>
<feature type="domain" description="C2H2-type" evidence="13">
    <location>
        <begin position="231"/>
        <end position="258"/>
    </location>
</feature>
<keyword evidence="8" id="KW-0238">DNA-binding</keyword>
<evidence type="ECO:0000256" key="12">
    <source>
        <dbReference type="SAM" id="MobiDB-lite"/>
    </source>
</evidence>
<dbReference type="PROSITE" id="PS50157">
    <property type="entry name" value="ZINC_FINGER_C2H2_2"/>
    <property type="match status" value="5"/>
</dbReference>
<evidence type="ECO:0000256" key="9">
    <source>
        <dbReference type="ARBA" id="ARBA00023163"/>
    </source>
</evidence>
<feature type="domain" description="C2H2-type" evidence="13">
    <location>
        <begin position="171"/>
        <end position="200"/>
    </location>
</feature>
<evidence type="ECO:0000313" key="14">
    <source>
        <dbReference type="EMBL" id="KAK2169968.1"/>
    </source>
</evidence>
<evidence type="ECO:0000313" key="15">
    <source>
        <dbReference type="Proteomes" id="UP001208570"/>
    </source>
</evidence>
<dbReference type="SUPFAM" id="SSF57667">
    <property type="entry name" value="beta-beta-alpha zinc fingers"/>
    <property type="match status" value="2"/>
</dbReference>
<dbReference type="PROSITE" id="PS00028">
    <property type="entry name" value="ZINC_FINGER_C2H2_1"/>
    <property type="match status" value="6"/>
</dbReference>
<protein>
    <recommendedName>
        <fullName evidence="13">C2H2-type domain-containing protein</fullName>
    </recommendedName>
</protein>
<proteinExistence type="inferred from homology"/>
<comment type="subcellular location">
    <subcellularLocation>
        <location evidence="1">Nucleus</location>
    </subcellularLocation>
</comment>
<keyword evidence="15" id="KW-1185">Reference proteome</keyword>
<keyword evidence="6" id="KW-0862">Zinc</keyword>
<dbReference type="InterPro" id="IPR036236">
    <property type="entry name" value="Znf_C2H2_sf"/>
</dbReference>
<feature type="domain" description="C2H2-type" evidence="13">
    <location>
        <begin position="348"/>
        <end position="376"/>
    </location>
</feature>
<dbReference type="InterPro" id="IPR013087">
    <property type="entry name" value="Znf_C2H2_type"/>
</dbReference>
<feature type="region of interest" description="Disordered" evidence="12">
    <location>
        <begin position="417"/>
        <end position="443"/>
    </location>
</feature>
<dbReference type="GO" id="GO:0005634">
    <property type="term" value="C:nucleus"/>
    <property type="evidence" value="ECO:0007669"/>
    <property type="project" value="UniProtKB-SubCell"/>
</dbReference>
<accession>A0AAD9KE41</accession>
<dbReference type="PANTHER" id="PTHR24391:SF18">
    <property type="entry name" value="EG:115C2.6 PROTEIN"/>
    <property type="match status" value="1"/>
</dbReference>